<evidence type="ECO:0000313" key="2">
    <source>
        <dbReference type="EMBL" id="KDR65671.1"/>
    </source>
</evidence>
<dbReference type="AlphaFoldDB" id="A0A067S4E6"/>
<keyword evidence="1" id="KW-0472">Membrane</keyword>
<dbReference type="HOGENOM" id="CLU_1713416_0_0_1"/>
<name>A0A067S4E6_GALM3</name>
<keyword evidence="1" id="KW-1133">Transmembrane helix</keyword>
<feature type="transmembrane region" description="Helical" evidence="1">
    <location>
        <begin position="51"/>
        <end position="70"/>
    </location>
</feature>
<keyword evidence="3" id="KW-1185">Reference proteome</keyword>
<proteinExistence type="predicted"/>
<gene>
    <name evidence="2" type="ORF">GALMADRAFT_1248408</name>
</gene>
<keyword evidence="1" id="KW-0812">Transmembrane</keyword>
<reference evidence="3" key="1">
    <citation type="journal article" date="2014" name="Proc. Natl. Acad. Sci. U.S.A.">
        <title>Extensive sampling of basidiomycete genomes demonstrates inadequacy of the white-rot/brown-rot paradigm for wood decay fungi.</title>
        <authorList>
            <person name="Riley R."/>
            <person name="Salamov A.A."/>
            <person name="Brown D.W."/>
            <person name="Nagy L.G."/>
            <person name="Floudas D."/>
            <person name="Held B.W."/>
            <person name="Levasseur A."/>
            <person name="Lombard V."/>
            <person name="Morin E."/>
            <person name="Otillar R."/>
            <person name="Lindquist E.A."/>
            <person name="Sun H."/>
            <person name="LaButti K.M."/>
            <person name="Schmutz J."/>
            <person name="Jabbour D."/>
            <person name="Luo H."/>
            <person name="Baker S.E."/>
            <person name="Pisabarro A.G."/>
            <person name="Walton J.D."/>
            <person name="Blanchette R.A."/>
            <person name="Henrissat B."/>
            <person name="Martin F."/>
            <person name="Cullen D."/>
            <person name="Hibbett D.S."/>
            <person name="Grigoriev I.V."/>
        </authorList>
    </citation>
    <scope>NUCLEOTIDE SEQUENCE [LARGE SCALE GENOMIC DNA]</scope>
    <source>
        <strain evidence="3">CBS 339.88</strain>
    </source>
</reference>
<evidence type="ECO:0000256" key="1">
    <source>
        <dbReference type="SAM" id="Phobius"/>
    </source>
</evidence>
<evidence type="ECO:0000313" key="3">
    <source>
        <dbReference type="Proteomes" id="UP000027222"/>
    </source>
</evidence>
<sequence length="153" mass="16946">MSSSSQLRMMAVAFVGVMLLVVGSVMALVEIFGFRVIRRITSRNGVKITLYVSTLLGVILGVSVTASLATSSELSHSPLKFKRDNTVFMMFLMFLFVGVFPLFLLCIHLMWISMDGTFRNIALALGRSALGLMFKRMNYSFWEIGAAFQASPV</sequence>
<organism evidence="2 3">
    <name type="scientific">Galerina marginata (strain CBS 339.88)</name>
    <dbReference type="NCBI Taxonomy" id="685588"/>
    <lineage>
        <taxon>Eukaryota</taxon>
        <taxon>Fungi</taxon>
        <taxon>Dikarya</taxon>
        <taxon>Basidiomycota</taxon>
        <taxon>Agaricomycotina</taxon>
        <taxon>Agaricomycetes</taxon>
        <taxon>Agaricomycetidae</taxon>
        <taxon>Agaricales</taxon>
        <taxon>Agaricineae</taxon>
        <taxon>Strophariaceae</taxon>
        <taxon>Galerina</taxon>
    </lineage>
</organism>
<dbReference type="EMBL" id="KL142436">
    <property type="protein sequence ID" value="KDR65671.1"/>
    <property type="molecule type" value="Genomic_DNA"/>
</dbReference>
<feature type="transmembrane region" description="Helical" evidence="1">
    <location>
        <begin position="91"/>
        <end position="111"/>
    </location>
</feature>
<accession>A0A067S4E6</accession>
<protein>
    <submittedName>
        <fullName evidence="2">Uncharacterized protein</fullName>
    </submittedName>
</protein>
<dbReference type="Proteomes" id="UP000027222">
    <property type="component" value="Unassembled WGS sequence"/>
</dbReference>